<dbReference type="PANTHER" id="PTHR43600">
    <property type="entry name" value="COENZYME F420 HYDROGENASE, SUBUNIT ALPHA"/>
    <property type="match status" value="1"/>
</dbReference>
<keyword evidence="7" id="KW-0371">Homeobox</keyword>
<feature type="binding site" evidence="6">
    <location>
        <position position="443"/>
    </location>
    <ligand>
        <name>Ni(2+)</name>
        <dbReference type="ChEBI" id="CHEBI:49786"/>
    </ligand>
</feature>
<accession>A0A518AYD5</accession>
<evidence type="ECO:0000256" key="5">
    <source>
        <dbReference type="ARBA" id="ARBA00023002"/>
    </source>
</evidence>
<feature type="binding site" evidence="6">
    <location>
        <position position="449"/>
    </location>
    <ligand>
        <name>Mg(2+)</name>
        <dbReference type="ChEBI" id="CHEBI:18420"/>
    </ligand>
</feature>
<dbReference type="RefSeq" id="WP_145254469.1">
    <property type="nucleotide sequence ID" value="NZ_CP036279.1"/>
</dbReference>
<gene>
    <name evidence="7" type="primary">hoxH</name>
    <name evidence="7" type="ORF">Pan216_05650</name>
</gene>
<keyword evidence="8" id="KW-1185">Reference proteome</keyword>
<feature type="binding site" evidence="6">
    <location>
        <position position="62"/>
    </location>
    <ligand>
        <name>Mg(2+)</name>
        <dbReference type="ChEBI" id="CHEBI:18420"/>
    </ligand>
</feature>
<keyword evidence="3 6" id="KW-0533">Nickel</keyword>
<keyword evidence="5 7" id="KW-0560">Oxidoreductase</keyword>
<dbReference type="KEGG" id="knv:Pan216_05650"/>
<feature type="binding site" evidence="6">
    <location>
        <position position="43"/>
    </location>
    <ligand>
        <name>Mg(2+)</name>
        <dbReference type="ChEBI" id="CHEBI:18420"/>
    </ligand>
</feature>
<comment type="cofactor">
    <cofactor evidence="1 6">
        <name>Ni(2+)</name>
        <dbReference type="ChEBI" id="CHEBI:49786"/>
    </cofactor>
</comment>
<keyword evidence="6" id="KW-0460">Magnesium</keyword>
<dbReference type="SUPFAM" id="SSF56762">
    <property type="entry name" value="HydB/Nqo4-like"/>
    <property type="match status" value="1"/>
</dbReference>
<dbReference type="InterPro" id="IPR001501">
    <property type="entry name" value="Ni-dep_hyd_lsu"/>
</dbReference>
<dbReference type="Proteomes" id="UP000317093">
    <property type="component" value="Chromosome"/>
</dbReference>
<sequence length="480" mass="54104">MVREITIDPVTRIEGHARITIQLDEAGKVADTLFHVTQFRGFEKLIEGRPLSEMPSIMARICGICPVSHLMASAKACDDLLAVEIPATAVKLRKIMNFAQIIQSHALNFFHLSSPDLLLGMDADPAERNIFGVIRKFPDRAKDGVMLRKFGQQIIEWLGGKRVHPAWVVPGGVTEPLSPERREQILGNVTEGMAIARRTIDWYKGIVDNYTEEIASFANFPSLHLGLTTPEGNLEHYDGPMTFVDEQARNIATVTNPRHYASYIDEAVEDFTYLKFPFYKPMGYPNGLYRVGPLSRLCVAERCGTPLADMELREFRQRLGRVPSSSFHYHWARLIEIIYCIEMIRTILDEADILDTFVRARARPNRFEGVGISEAPRGLLLHHYKIDEHGQMRWANMIIASGHNNLAMNRGIKQVAERFVDGDHLQEGMLNRVEAVIRAFDPCLSCSTHAIGQMAMVIELRQSDGTLVDKLTGPRDGDAR</sequence>
<feature type="binding site" evidence="6">
    <location>
        <position position="446"/>
    </location>
    <ligand>
        <name>Fe cation</name>
        <dbReference type="ChEBI" id="CHEBI:24875"/>
    </ligand>
</feature>
<evidence type="ECO:0000256" key="1">
    <source>
        <dbReference type="ARBA" id="ARBA00001967"/>
    </source>
</evidence>
<feature type="binding site" evidence="6">
    <location>
        <position position="397"/>
    </location>
    <ligand>
        <name>Mg(2+)</name>
        <dbReference type="ChEBI" id="CHEBI:18420"/>
    </ligand>
</feature>
<evidence type="ECO:0000256" key="3">
    <source>
        <dbReference type="ARBA" id="ARBA00022596"/>
    </source>
</evidence>
<dbReference type="GO" id="GO:0003677">
    <property type="term" value="F:DNA binding"/>
    <property type="evidence" value="ECO:0007669"/>
    <property type="project" value="UniProtKB-KW"/>
</dbReference>
<dbReference type="InterPro" id="IPR029014">
    <property type="entry name" value="NiFe-Hase_large"/>
</dbReference>
<evidence type="ECO:0000313" key="8">
    <source>
        <dbReference type="Proteomes" id="UP000317093"/>
    </source>
</evidence>
<comment type="cofactor">
    <cofactor evidence="6">
        <name>Fe cation</name>
        <dbReference type="ChEBI" id="CHEBI:24875"/>
    </cofactor>
</comment>
<evidence type="ECO:0000313" key="7">
    <source>
        <dbReference type="EMBL" id="QDU59733.1"/>
    </source>
</evidence>
<keyword evidence="6" id="KW-0408">Iron</keyword>
<dbReference type="OrthoDB" id="9761717at2"/>
<feature type="binding site" evidence="6">
    <location>
        <position position="65"/>
    </location>
    <ligand>
        <name>Ni(2+)</name>
        <dbReference type="ChEBI" id="CHEBI:49786"/>
    </ligand>
</feature>
<evidence type="ECO:0000256" key="2">
    <source>
        <dbReference type="ARBA" id="ARBA00009292"/>
    </source>
</evidence>
<dbReference type="PANTHER" id="PTHR43600:SF2">
    <property type="entry name" value="F420-NON-REDUCING HYDROGENASE VHU SUBUNIT A"/>
    <property type="match status" value="1"/>
</dbReference>
<dbReference type="PROSITE" id="PS00508">
    <property type="entry name" value="NI_HGENASE_L_2"/>
    <property type="match status" value="1"/>
</dbReference>
<dbReference type="EMBL" id="CP036279">
    <property type="protein sequence ID" value="QDU59733.1"/>
    <property type="molecule type" value="Genomic_DNA"/>
</dbReference>
<dbReference type="GO" id="GO:0016151">
    <property type="term" value="F:nickel cation binding"/>
    <property type="evidence" value="ECO:0007669"/>
    <property type="project" value="InterPro"/>
</dbReference>
<comment type="similarity">
    <text evidence="2">Belongs to the [NiFe]/[NiFeSe] hydrogenase large subunit family.</text>
</comment>
<dbReference type="Gene3D" id="1.10.645.10">
    <property type="entry name" value="Cytochrome-c3 Hydrogenase, chain B"/>
    <property type="match status" value="1"/>
</dbReference>
<evidence type="ECO:0000256" key="6">
    <source>
        <dbReference type="PIRSR" id="PIRSR601501-1"/>
    </source>
</evidence>
<reference evidence="7 8" key="1">
    <citation type="submission" date="2019-02" db="EMBL/GenBank/DDBJ databases">
        <title>Deep-cultivation of Planctomycetes and their phenomic and genomic characterization uncovers novel biology.</title>
        <authorList>
            <person name="Wiegand S."/>
            <person name="Jogler M."/>
            <person name="Boedeker C."/>
            <person name="Pinto D."/>
            <person name="Vollmers J."/>
            <person name="Rivas-Marin E."/>
            <person name="Kohn T."/>
            <person name="Peeters S.H."/>
            <person name="Heuer A."/>
            <person name="Rast P."/>
            <person name="Oberbeckmann S."/>
            <person name="Bunk B."/>
            <person name="Jeske O."/>
            <person name="Meyerdierks A."/>
            <person name="Storesund J.E."/>
            <person name="Kallscheuer N."/>
            <person name="Luecker S."/>
            <person name="Lage O.M."/>
            <person name="Pohl T."/>
            <person name="Merkel B.J."/>
            <person name="Hornburger P."/>
            <person name="Mueller R.-W."/>
            <person name="Bruemmer F."/>
            <person name="Labrenz M."/>
            <person name="Spormann A.M."/>
            <person name="Op den Camp H."/>
            <person name="Overmann J."/>
            <person name="Amann R."/>
            <person name="Jetten M.S.M."/>
            <person name="Mascher T."/>
            <person name="Medema M.H."/>
            <person name="Devos D.P."/>
            <person name="Kaster A.-K."/>
            <person name="Ovreas L."/>
            <person name="Rohde M."/>
            <person name="Galperin M.Y."/>
            <person name="Jogler C."/>
        </authorList>
    </citation>
    <scope>NUCLEOTIDE SEQUENCE [LARGE SCALE GENOMIC DNA]</scope>
    <source>
        <strain evidence="7 8">Pan216</strain>
    </source>
</reference>
<feature type="binding site" evidence="6">
    <location>
        <position position="65"/>
    </location>
    <ligand>
        <name>Fe cation</name>
        <dbReference type="ChEBI" id="CHEBI:24875"/>
    </ligand>
</feature>
<dbReference type="AlphaFoldDB" id="A0A518AYD5"/>
<organism evidence="7 8">
    <name type="scientific">Kolteria novifilia</name>
    <dbReference type="NCBI Taxonomy" id="2527975"/>
    <lineage>
        <taxon>Bacteria</taxon>
        <taxon>Pseudomonadati</taxon>
        <taxon>Planctomycetota</taxon>
        <taxon>Planctomycetia</taxon>
        <taxon>Kolteriales</taxon>
        <taxon>Kolteriaceae</taxon>
        <taxon>Kolteria</taxon>
    </lineage>
</organism>
<protein>
    <submittedName>
        <fullName evidence="7">NAD-reducing hydrogenase HoxS subunit beta</fullName>
        <ecNumber evidence="7">1.12.1.2</ecNumber>
    </submittedName>
</protein>
<evidence type="ECO:0000256" key="4">
    <source>
        <dbReference type="ARBA" id="ARBA00022723"/>
    </source>
</evidence>
<name>A0A518AYD5_9BACT</name>
<keyword evidence="4 6" id="KW-0479">Metal-binding</keyword>
<dbReference type="InterPro" id="IPR018194">
    <property type="entry name" value="Ni-dep_hyd_lsu_Ni_BS"/>
</dbReference>
<proteinExistence type="inferred from homology"/>
<dbReference type="GO" id="GO:0008901">
    <property type="term" value="F:ferredoxin hydrogenase activity"/>
    <property type="evidence" value="ECO:0007669"/>
    <property type="project" value="InterPro"/>
</dbReference>
<dbReference type="EC" id="1.12.1.2" evidence="7"/>
<dbReference type="Pfam" id="PF00374">
    <property type="entry name" value="NiFeSe_Hases"/>
    <property type="match status" value="2"/>
</dbReference>
<dbReference type="GO" id="GO:0047985">
    <property type="term" value="F:hydrogen dehydrogenase activity"/>
    <property type="evidence" value="ECO:0007669"/>
    <property type="project" value="UniProtKB-EC"/>
</dbReference>